<accession>A0AAN9Q6U8</accession>
<keyword evidence="2" id="KW-1185">Reference proteome</keyword>
<organism evidence="1 2">
    <name type="scientific">Canavalia gladiata</name>
    <name type="common">Sword bean</name>
    <name type="synonym">Dolichos gladiatus</name>
    <dbReference type="NCBI Taxonomy" id="3824"/>
    <lineage>
        <taxon>Eukaryota</taxon>
        <taxon>Viridiplantae</taxon>
        <taxon>Streptophyta</taxon>
        <taxon>Embryophyta</taxon>
        <taxon>Tracheophyta</taxon>
        <taxon>Spermatophyta</taxon>
        <taxon>Magnoliopsida</taxon>
        <taxon>eudicotyledons</taxon>
        <taxon>Gunneridae</taxon>
        <taxon>Pentapetalae</taxon>
        <taxon>rosids</taxon>
        <taxon>fabids</taxon>
        <taxon>Fabales</taxon>
        <taxon>Fabaceae</taxon>
        <taxon>Papilionoideae</taxon>
        <taxon>50 kb inversion clade</taxon>
        <taxon>NPAAA clade</taxon>
        <taxon>indigoferoid/millettioid clade</taxon>
        <taxon>Phaseoleae</taxon>
        <taxon>Canavalia</taxon>
    </lineage>
</organism>
<name>A0AAN9Q6U8_CANGL</name>
<sequence length="304" mass="34061">MSWRDNWSDLAYPSRENVSPGKEMPPPRLAIPNWATRSYMTMHAPPKCHFCWCVFMLDVRMYATQAPMQSGLDNQWRANAWLASDLYGHGGYGEGSLTTYCYFNEEVAPNGLDNQWRANAWLASDLYGHGGYGEGSLTTYCYFNEEVAPRSVMALCESRETHDACSYPISVILRDNGHLPFLLSNLDSHSGLDNQWRANAWLASDLYGHGGYDEGSLTTYCYFNEEVAPSGLDNQWRANAWLASNLYGHGGYGEGSLTTYCYFNEEVAPRGRRGPGGVLPIQTSRHGVPTWVNGGMEKEQPVWG</sequence>
<protein>
    <submittedName>
        <fullName evidence="1">Uncharacterized protein</fullName>
    </submittedName>
</protein>
<dbReference type="EMBL" id="JAYMYQ010000006">
    <property type="protein sequence ID" value="KAK7324287.1"/>
    <property type="molecule type" value="Genomic_DNA"/>
</dbReference>
<comment type="caution">
    <text evidence="1">The sequence shown here is derived from an EMBL/GenBank/DDBJ whole genome shotgun (WGS) entry which is preliminary data.</text>
</comment>
<gene>
    <name evidence="1" type="ORF">VNO77_27819</name>
</gene>
<evidence type="ECO:0000313" key="1">
    <source>
        <dbReference type="EMBL" id="KAK7324287.1"/>
    </source>
</evidence>
<reference evidence="1 2" key="1">
    <citation type="submission" date="2024-01" db="EMBL/GenBank/DDBJ databases">
        <title>The genomes of 5 underutilized Papilionoideae crops provide insights into root nodulation and disease resistanc.</title>
        <authorList>
            <person name="Jiang F."/>
        </authorList>
    </citation>
    <scope>NUCLEOTIDE SEQUENCE [LARGE SCALE GENOMIC DNA]</scope>
    <source>
        <strain evidence="1">LVBAO_FW01</strain>
        <tissue evidence="1">Leaves</tissue>
    </source>
</reference>
<dbReference type="AlphaFoldDB" id="A0AAN9Q6U8"/>
<proteinExistence type="predicted"/>
<dbReference type="Proteomes" id="UP001367508">
    <property type="component" value="Unassembled WGS sequence"/>
</dbReference>
<evidence type="ECO:0000313" key="2">
    <source>
        <dbReference type="Proteomes" id="UP001367508"/>
    </source>
</evidence>